<keyword evidence="2" id="KW-1133">Transmembrane helix</keyword>
<evidence type="ECO:0000313" key="4">
    <source>
        <dbReference type="Proteomes" id="UP000022910"/>
    </source>
</evidence>
<accession>A0A015IW81</accession>
<comment type="caution">
    <text evidence="3">The sequence shown here is derived from an EMBL/GenBank/DDBJ whole genome shotgun (WGS) entry which is preliminary data.</text>
</comment>
<dbReference type="HOGENOM" id="CLU_1321520_0_0_1"/>
<dbReference type="Proteomes" id="UP000022910">
    <property type="component" value="Unassembled WGS sequence"/>
</dbReference>
<dbReference type="EMBL" id="JEMT01026704">
    <property type="protein sequence ID" value="EXX58560.1"/>
    <property type="molecule type" value="Genomic_DNA"/>
</dbReference>
<keyword evidence="2" id="KW-0472">Membrane</keyword>
<reference evidence="3 4" key="1">
    <citation type="submission" date="2014-02" db="EMBL/GenBank/DDBJ databases">
        <title>Single nucleus genome sequencing reveals high similarity among nuclei of an endomycorrhizal fungus.</title>
        <authorList>
            <person name="Lin K."/>
            <person name="Geurts R."/>
            <person name="Zhang Z."/>
            <person name="Limpens E."/>
            <person name="Saunders D.G."/>
            <person name="Mu D."/>
            <person name="Pang E."/>
            <person name="Cao H."/>
            <person name="Cha H."/>
            <person name="Lin T."/>
            <person name="Zhou Q."/>
            <person name="Shang Y."/>
            <person name="Li Y."/>
            <person name="Ivanov S."/>
            <person name="Sharma T."/>
            <person name="Velzen R.V."/>
            <person name="Ruijter N.D."/>
            <person name="Aanen D.K."/>
            <person name="Win J."/>
            <person name="Kamoun S."/>
            <person name="Bisseling T."/>
            <person name="Huang S."/>
        </authorList>
    </citation>
    <scope>NUCLEOTIDE SEQUENCE [LARGE SCALE GENOMIC DNA]</scope>
    <source>
        <strain evidence="4">DAOM197198w</strain>
    </source>
</reference>
<feature type="transmembrane region" description="Helical" evidence="2">
    <location>
        <begin position="164"/>
        <end position="181"/>
    </location>
</feature>
<feature type="compositionally biased region" description="Polar residues" evidence="1">
    <location>
        <begin position="23"/>
        <end position="54"/>
    </location>
</feature>
<feature type="region of interest" description="Disordered" evidence="1">
    <location>
        <begin position="1"/>
        <end position="90"/>
    </location>
</feature>
<evidence type="ECO:0000256" key="1">
    <source>
        <dbReference type="SAM" id="MobiDB-lite"/>
    </source>
</evidence>
<gene>
    <name evidence="3" type="ORF">RirG_196870</name>
</gene>
<organism evidence="3 4">
    <name type="scientific">Rhizophagus irregularis (strain DAOM 197198w)</name>
    <name type="common">Glomus intraradices</name>
    <dbReference type="NCBI Taxonomy" id="1432141"/>
    <lineage>
        <taxon>Eukaryota</taxon>
        <taxon>Fungi</taxon>
        <taxon>Fungi incertae sedis</taxon>
        <taxon>Mucoromycota</taxon>
        <taxon>Glomeromycotina</taxon>
        <taxon>Glomeromycetes</taxon>
        <taxon>Glomerales</taxon>
        <taxon>Glomeraceae</taxon>
        <taxon>Rhizophagus</taxon>
    </lineage>
</organism>
<evidence type="ECO:0000256" key="2">
    <source>
        <dbReference type="SAM" id="Phobius"/>
    </source>
</evidence>
<keyword evidence="4" id="KW-1185">Reference proteome</keyword>
<evidence type="ECO:0000313" key="3">
    <source>
        <dbReference type="EMBL" id="EXX58560.1"/>
    </source>
</evidence>
<name>A0A015IW81_RHIIW</name>
<keyword evidence="2" id="KW-0812">Transmembrane</keyword>
<feature type="compositionally biased region" description="Acidic residues" evidence="1">
    <location>
        <begin position="1"/>
        <end position="11"/>
    </location>
</feature>
<dbReference type="AlphaFoldDB" id="A0A015IW81"/>
<proteinExistence type="predicted"/>
<sequence>MEEDYVADDQMADVGVDGPSFPPQQNISGENTLTFSLKNSAVPTASSHVTSSGNVDAFMHAPSNKDKQQPPNSSPDLDINGAPSGDHNPDPVVIPAMIREYFQAAAAPNAAPESLKKFPTNKAFIEAVNNLFLETYDSYTGKARIIGSGEANASLFIFILPKHVTYVLVLPILSSLIWYSMHMTLANSDLMKISKLSKLPPYKKYIYS</sequence>
<protein>
    <submittedName>
        <fullName evidence="3">Uncharacterized protein</fullName>
    </submittedName>
</protein>